<protein>
    <recommendedName>
        <fullName evidence="3">30S ribosomal protein S21</fullName>
    </recommendedName>
</protein>
<gene>
    <name evidence="1" type="ORF">A2642_01200</name>
</gene>
<proteinExistence type="predicted"/>
<dbReference type="AlphaFoldDB" id="A0A1F6V7E4"/>
<name>A0A1F6V7E4_9BACT</name>
<sequence>MNFTKLYLYDSLWSMANTVIEVRKNPNENNSSVLRRFSRRIQESGIIRKVKGTRYNLRKESKLKVKNSALKRMARRKEIELLKKLGKMVTK</sequence>
<accession>A0A1F6V7E4</accession>
<reference evidence="1 2" key="1">
    <citation type="journal article" date="2016" name="Nat. Commun.">
        <title>Thousands of microbial genomes shed light on interconnected biogeochemical processes in an aquifer system.</title>
        <authorList>
            <person name="Anantharaman K."/>
            <person name="Brown C.T."/>
            <person name="Hug L.A."/>
            <person name="Sharon I."/>
            <person name="Castelle C.J."/>
            <person name="Probst A.J."/>
            <person name="Thomas B.C."/>
            <person name="Singh A."/>
            <person name="Wilkins M.J."/>
            <person name="Karaoz U."/>
            <person name="Brodie E.L."/>
            <person name="Williams K.H."/>
            <person name="Hubbard S.S."/>
            <person name="Banfield J.F."/>
        </authorList>
    </citation>
    <scope>NUCLEOTIDE SEQUENCE [LARGE SCALE GENOMIC DNA]</scope>
</reference>
<organism evidence="1 2">
    <name type="scientific">Candidatus Nomurabacteria bacterium RIFCSPHIGHO2_01_FULL_39_10</name>
    <dbReference type="NCBI Taxonomy" id="1801733"/>
    <lineage>
        <taxon>Bacteria</taxon>
        <taxon>Candidatus Nomuraibacteriota</taxon>
    </lineage>
</organism>
<dbReference type="EMBL" id="MFTJ01000024">
    <property type="protein sequence ID" value="OGI65630.1"/>
    <property type="molecule type" value="Genomic_DNA"/>
</dbReference>
<dbReference type="Proteomes" id="UP000178700">
    <property type="component" value="Unassembled WGS sequence"/>
</dbReference>
<evidence type="ECO:0008006" key="3">
    <source>
        <dbReference type="Google" id="ProtNLM"/>
    </source>
</evidence>
<evidence type="ECO:0000313" key="1">
    <source>
        <dbReference type="EMBL" id="OGI65630.1"/>
    </source>
</evidence>
<evidence type="ECO:0000313" key="2">
    <source>
        <dbReference type="Proteomes" id="UP000178700"/>
    </source>
</evidence>
<comment type="caution">
    <text evidence="1">The sequence shown here is derived from an EMBL/GenBank/DDBJ whole genome shotgun (WGS) entry which is preliminary data.</text>
</comment>